<sequence length="747" mass="85975">MKSSLTLLDDLLKMFGVEPEYKDTEGQRHYAELADLLRVLKQKGIYLREDLFREAPDTLVASSQNPPEELSITMRSDQDIPEEGARNGFIVFEEYSNAIDAFHYAIDDAQVSTSRPRFVNEMTIRVPYPKGLHEGRYRFHVTAEFSQARCSKDVHWLVCPEACYLPSEMANGARLAGVALAMYGLRSQKNWGIGDFSDLERVIDWAADDLGVDFVGLQPLHAIFNKSPFNTSPYLPSSRLYPNYVYLDVPAIEDFNQSEKARLYASLPTNQSLVHELRGREHVDYEKVAALKLVVLRETFRTFLENNARGHRCNERWEQFEKFRQSQGEYLRRFALFCALQEHFSEQSAHTFGWRDWPTPYHDPEGAAVKDFEREHQEKVLFWMYVQWQIHLQLSRIQDYARAKGMLIGLYHDMALGVDSNGADFWAWRRFFHEGFAIGAPPDPFSPRGQNWGVPPPDGEAIRRSGYDLFLKNLEANCRYGGALRIDHVMQLNHLFWIANGCSPSQGVYVKEYEDELLSLVALQSQKTKALIVGEDLGTLPHGFRERLMAKGIFSYRLFYFEQDGQGNYLPFQDYPRTALVSISTHDLPTLAGFWSHRDIELRHEMGLISAAQSEEQRRQRTTQKARIIERLFQDGFLTDQNAHAAWESLTPTDDLHTAVLSFVLRTPSLLTLINQEDLFLDVRQQNFPGTTSEHPNWVTKMRYTVEELRSNGEAGRMAEKFRRLVAASGRRSPRQNSGTDGHRSNT</sequence>
<dbReference type="PANTHER" id="PTHR32438:SF5">
    <property type="entry name" value="4-ALPHA-GLUCANOTRANSFERASE DPE1, CHLOROPLASTIC_AMYLOPLASTIC"/>
    <property type="match status" value="1"/>
</dbReference>
<dbReference type="GO" id="GO:0005975">
    <property type="term" value="P:carbohydrate metabolic process"/>
    <property type="evidence" value="ECO:0007669"/>
    <property type="project" value="InterPro"/>
</dbReference>
<comment type="caution">
    <text evidence="12">The sequence shown here is derived from an EMBL/GenBank/DDBJ whole genome shotgun (WGS) entry which is preliminary data.</text>
</comment>
<dbReference type="EC" id="2.4.1.25" evidence="3 10"/>
<dbReference type="Pfam" id="PF02446">
    <property type="entry name" value="Glyco_hydro_77"/>
    <property type="match status" value="1"/>
</dbReference>
<evidence type="ECO:0000256" key="9">
    <source>
        <dbReference type="ARBA" id="ARBA00031501"/>
    </source>
</evidence>
<organism evidence="12">
    <name type="scientific">Desulfomonile tiedjei</name>
    <dbReference type="NCBI Taxonomy" id="2358"/>
    <lineage>
        <taxon>Bacteria</taxon>
        <taxon>Pseudomonadati</taxon>
        <taxon>Thermodesulfobacteriota</taxon>
        <taxon>Desulfomonilia</taxon>
        <taxon>Desulfomonilales</taxon>
        <taxon>Desulfomonilaceae</taxon>
        <taxon>Desulfomonile</taxon>
    </lineage>
</organism>
<protein>
    <recommendedName>
        <fullName evidence="4 10">4-alpha-glucanotransferase</fullName>
        <ecNumber evidence="3 10">2.4.1.25</ecNumber>
    </recommendedName>
    <alternativeName>
        <fullName evidence="8 10">Amylomaltase</fullName>
    </alternativeName>
    <alternativeName>
        <fullName evidence="9 10">Disproportionating enzyme</fullName>
    </alternativeName>
</protein>
<evidence type="ECO:0000256" key="4">
    <source>
        <dbReference type="ARBA" id="ARBA00020295"/>
    </source>
</evidence>
<evidence type="ECO:0000256" key="7">
    <source>
        <dbReference type="ARBA" id="ARBA00023277"/>
    </source>
</evidence>
<name>A0A7C4ARY0_9BACT</name>
<evidence type="ECO:0000313" key="12">
    <source>
        <dbReference type="EMBL" id="HGH61186.1"/>
    </source>
</evidence>
<comment type="similarity">
    <text evidence="2 10">Belongs to the disproportionating enzyme family.</text>
</comment>
<dbReference type="EMBL" id="DTGT01000244">
    <property type="protein sequence ID" value="HGH61186.1"/>
    <property type="molecule type" value="Genomic_DNA"/>
</dbReference>
<proteinExistence type="inferred from homology"/>
<evidence type="ECO:0000256" key="1">
    <source>
        <dbReference type="ARBA" id="ARBA00000439"/>
    </source>
</evidence>
<dbReference type="InterPro" id="IPR003385">
    <property type="entry name" value="Glyco_hydro_77"/>
</dbReference>
<keyword evidence="7 10" id="KW-0119">Carbohydrate metabolism</keyword>
<dbReference type="NCBIfam" id="TIGR00217">
    <property type="entry name" value="malQ"/>
    <property type="match status" value="1"/>
</dbReference>
<dbReference type="PANTHER" id="PTHR32438">
    <property type="entry name" value="4-ALPHA-GLUCANOTRANSFERASE DPE1, CHLOROPLASTIC/AMYLOPLASTIC"/>
    <property type="match status" value="1"/>
</dbReference>
<dbReference type="SUPFAM" id="SSF51445">
    <property type="entry name" value="(Trans)glycosidases"/>
    <property type="match status" value="1"/>
</dbReference>
<keyword evidence="6 10" id="KW-0808">Transferase</keyword>
<dbReference type="GO" id="GO:0004134">
    <property type="term" value="F:4-alpha-glucanotransferase activity"/>
    <property type="evidence" value="ECO:0007669"/>
    <property type="project" value="UniProtKB-EC"/>
</dbReference>
<evidence type="ECO:0000256" key="5">
    <source>
        <dbReference type="ARBA" id="ARBA00022676"/>
    </source>
</evidence>
<comment type="catalytic activity">
    <reaction evidence="1 10">
        <text>Transfers a segment of a (1-&gt;4)-alpha-D-glucan to a new position in an acceptor, which may be glucose or a (1-&gt;4)-alpha-D-glucan.</text>
        <dbReference type="EC" id="2.4.1.25"/>
    </reaction>
</comment>
<gene>
    <name evidence="12" type="primary">malQ</name>
    <name evidence="12" type="ORF">ENV54_07810</name>
</gene>
<evidence type="ECO:0000256" key="6">
    <source>
        <dbReference type="ARBA" id="ARBA00022679"/>
    </source>
</evidence>
<reference evidence="12" key="1">
    <citation type="journal article" date="2020" name="mSystems">
        <title>Genome- and Community-Level Interaction Insights into Carbon Utilization and Element Cycling Functions of Hydrothermarchaeota in Hydrothermal Sediment.</title>
        <authorList>
            <person name="Zhou Z."/>
            <person name="Liu Y."/>
            <person name="Xu W."/>
            <person name="Pan J."/>
            <person name="Luo Z.H."/>
            <person name="Li M."/>
        </authorList>
    </citation>
    <scope>NUCLEOTIDE SEQUENCE [LARGE SCALE GENOMIC DNA]</scope>
    <source>
        <strain evidence="12">SpSt-769</strain>
    </source>
</reference>
<evidence type="ECO:0000256" key="11">
    <source>
        <dbReference type="SAM" id="MobiDB-lite"/>
    </source>
</evidence>
<evidence type="ECO:0000256" key="8">
    <source>
        <dbReference type="ARBA" id="ARBA00031423"/>
    </source>
</evidence>
<dbReference type="AlphaFoldDB" id="A0A7C4ARY0"/>
<dbReference type="Gene3D" id="3.20.20.80">
    <property type="entry name" value="Glycosidases"/>
    <property type="match status" value="1"/>
</dbReference>
<evidence type="ECO:0000256" key="2">
    <source>
        <dbReference type="ARBA" id="ARBA00005684"/>
    </source>
</evidence>
<feature type="region of interest" description="Disordered" evidence="11">
    <location>
        <begin position="726"/>
        <end position="747"/>
    </location>
</feature>
<dbReference type="InterPro" id="IPR017853">
    <property type="entry name" value="GH"/>
</dbReference>
<keyword evidence="5 10" id="KW-0328">Glycosyltransferase</keyword>
<evidence type="ECO:0000256" key="3">
    <source>
        <dbReference type="ARBA" id="ARBA00012560"/>
    </source>
</evidence>
<accession>A0A7C4ARY0</accession>
<evidence type="ECO:0000256" key="10">
    <source>
        <dbReference type="RuleBase" id="RU361207"/>
    </source>
</evidence>